<evidence type="ECO:0000313" key="1">
    <source>
        <dbReference type="EMBL" id="STO97844.1"/>
    </source>
</evidence>
<dbReference type="Proteomes" id="UP000254841">
    <property type="component" value="Unassembled WGS sequence"/>
</dbReference>
<evidence type="ECO:0008006" key="3">
    <source>
        <dbReference type="Google" id="ProtNLM"/>
    </source>
</evidence>
<dbReference type="RefSeq" id="WP_115012050.1">
    <property type="nucleotide sequence ID" value="NZ_UGHV01000001.1"/>
</dbReference>
<dbReference type="AlphaFoldDB" id="A0A377J6D3"/>
<protein>
    <recommendedName>
        <fullName evidence="3">Cytochrome c</fullName>
    </recommendedName>
</protein>
<accession>A0A377J6D3</accession>
<sequence length="129" mass="15113">MLRKIALVAILCNTLSALESNIIEIMQYLQRDSDLIQKGFFLNKFDIVKEGISKHKEDFSALQKFNIEVFLDEKTLNYSPIITSFLNNIIENRVALEKFLRDNDKVRAYEAFQELNHNCMKCHALLRGW</sequence>
<reference evidence="1 2" key="1">
    <citation type="submission" date="2018-06" db="EMBL/GenBank/DDBJ databases">
        <authorList>
            <consortium name="Pathogen Informatics"/>
            <person name="Doyle S."/>
        </authorList>
    </citation>
    <scope>NUCLEOTIDE SEQUENCE [LARGE SCALE GENOMIC DNA]</scope>
    <source>
        <strain evidence="1 2">NCTC12410</strain>
    </source>
</reference>
<gene>
    <name evidence="1" type="ORF">NCTC12410_01685</name>
</gene>
<evidence type="ECO:0000313" key="2">
    <source>
        <dbReference type="Proteomes" id="UP000254841"/>
    </source>
</evidence>
<dbReference type="EMBL" id="UGHV01000001">
    <property type="protein sequence ID" value="STO97844.1"/>
    <property type="molecule type" value="Genomic_DNA"/>
</dbReference>
<organism evidence="1 2">
    <name type="scientific">Helicobacter canis</name>
    <dbReference type="NCBI Taxonomy" id="29419"/>
    <lineage>
        <taxon>Bacteria</taxon>
        <taxon>Pseudomonadati</taxon>
        <taxon>Campylobacterota</taxon>
        <taxon>Epsilonproteobacteria</taxon>
        <taxon>Campylobacterales</taxon>
        <taxon>Helicobacteraceae</taxon>
        <taxon>Helicobacter</taxon>
    </lineage>
</organism>
<dbReference type="OrthoDB" id="5327074at2"/>
<name>A0A377J6D3_9HELI</name>
<proteinExistence type="predicted"/>